<accession>A0A3L6TD88</accession>
<dbReference type="GO" id="GO:0061817">
    <property type="term" value="P:endoplasmic reticulum-plasma membrane tethering"/>
    <property type="evidence" value="ECO:0007669"/>
    <property type="project" value="TreeGrafter"/>
</dbReference>
<dbReference type="InterPro" id="IPR008962">
    <property type="entry name" value="PapD-like_sf"/>
</dbReference>
<dbReference type="EMBL" id="PQIB02000002">
    <property type="protein sequence ID" value="RLN35478.1"/>
    <property type="molecule type" value="Genomic_DNA"/>
</dbReference>
<feature type="compositionally biased region" description="Polar residues" evidence="6">
    <location>
        <begin position="344"/>
        <end position="356"/>
    </location>
</feature>
<dbReference type="GO" id="GO:0005886">
    <property type="term" value="C:plasma membrane"/>
    <property type="evidence" value="ECO:0007669"/>
    <property type="project" value="TreeGrafter"/>
</dbReference>
<name>A0A3L6TD88_PANMI</name>
<evidence type="ECO:0000256" key="3">
    <source>
        <dbReference type="ARBA" id="ARBA00022692"/>
    </source>
</evidence>
<dbReference type="Gene3D" id="2.60.40.10">
    <property type="entry name" value="Immunoglobulins"/>
    <property type="match status" value="1"/>
</dbReference>
<dbReference type="AlphaFoldDB" id="A0A3L6TD88"/>
<evidence type="ECO:0000256" key="2">
    <source>
        <dbReference type="ARBA" id="ARBA00008932"/>
    </source>
</evidence>
<evidence type="ECO:0000256" key="1">
    <source>
        <dbReference type="ARBA" id="ARBA00004211"/>
    </source>
</evidence>
<dbReference type="OrthoDB" id="264603at2759"/>
<gene>
    <name evidence="8" type="ORF">C2845_PM03G18630</name>
</gene>
<feature type="region of interest" description="Disordered" evidence="6">
    <location>
        <begin position="328"/>
        <end position="356"/>
    </location>
</feature>
<evidence type="ECO:0000259" key="7">
    <source>
        <dbReference type="PROSITE" id="PS50202"/>
    </source>
</evidence>
<comment type="subcellular location">
    <subcellularLocation>
        <location evidence="1">Membrane</location>
        <topology evidence="1">Single-pass type IV membrane protein</topology>
    </subcellularLocation>
</comment>
<dbReference type="STRING" id="4540.A0A3L6TD88"/>
<evidence type="ECO:0000256" key="6">
    <source>
        <dbReference type="SAM" id="MobiDB-lite"/>
    </source>
</evidence>
<dbReference type="SUPFAM" id="SSF49354">
    <property type="entry name" value="PapD-like"/>
    <property type="match status" value="1"/>
</dbReference>
<dbReference type="InterPro" id="IPR000535">
    <property type="entry name" value="MSP_dom"/>
</dbReference>
<dbReference type="Proteomes" id="UP000275267">
    <property type="component" value="Unassembled WGS sequence"/>
</dbReference>
<evidence type="ECO:0000313" key="9">
    <source>
        <dbReference type="Proteomes" id="UP000275267"/>
    </source>
</evidence>
<dbReference type="GO" id="GO:0005789">
    <property type="term" value="C:endoplasmic reticulum membrane"/>
    <property type="evidence" value="ECO:0007669"/>
    <property type="project" value="InterPro"/>
</dbReference>
<comment type="similarity">
    <text evidence="2">Belongs to the VAMP-associated protein (VAP) (TC 9.B.17) family.</text>
</comment>
<keyword evidence="4" id="KW-1133">Transmembrane helix</keyword>
<evidence type="ECO:0000256" key="5">
    <source>
        <dbReference type="ARBA" id="ARBA00023136"/>
    </source>
</evidence>
<reference evidence="9" key="1">
    <citation type="journal article" date="2019" name="Nat. Commun.">
        <title>The genome of broomcorn millet.</title>
        <authorList>
            <person name="Zou C."/>
            <person name="Miki D."/>
            <person name="Li D."/>
            <person name="Tang Q."/>
            <person name="Xiao L."/>
            <person name="Rajput S."/>
            <person name="Deng P."/>
            <person name="Jia W."/>
            <person name="Huang R."/>
            <person name="Zhang M."/>
            <person name="Sun Y."/>
            <person name="Hu J."/>
            <person name="Fu X."/>
            <person name="Schnable P.S."/>
            <person name="Li F."/>
            <person name="Zhang H."/>
            <person name="Feng B."/>
            <person name="Zhu X."/>
            <person name="Liu R."/>
            <person name="Schnable J.C."/>
            <person name="Zhu J.-K."/>
            <person name="Zhang H."/>
        </authorList>
    </citation>
    <scope>NUCLEOTIDE SEQUENCE [LARGE SCALE GENOMIC DNA]</scope>
</reference>
<keyword evidence="3" id="KW-0812">Transmembrane</keyword>
<evidence type="ECO:0000256" key="4">
    <source>
        <dbReference type="ARBA" id="ARBA00022989"/>
    </source>
</evidence>
<feature type="domain" description="MSP" evidence="7">
    <location>
        <begin position="1"/>
        <end position="133"/>
    </location>
</feature>
<dbReference type="PANTHER" id="PTHR10809:SF6">
    <property type="entry name" value="AT11025P-RELATED"/>
    <property type="match status" value="1"/>
</dbReference>
<dbReference type="PANTHER" id="PTHR10809">
    <property type="entry name" value="VESICLE-ASSOCIATED MEMBRANE PROTEIN-ASSOCIATED PROTEIN"/>
    <property type="match status" value="1"/>
</dbReference>
<dbReference type="InterPro" id="IPR013783">
    <property type="entry name" value="Ig-like_fold"/>
</dbReference>
<dbReference type="PROSITE" id="PS50202">
    <property type="entry name" value="MSP"/>
    <property type="match status" value="1"/>
</dbReference>
<dbReference type="InterPro" id="IPR016763">
    <property type="entry name" value="VAP"/>
</dbReference>
<protein>
    <recommendedName>
        <fullName evidence="7">MSP domain-containing protein</fullName>
    </recommendedName>
</protein>
<keyword evidence="9" id="KW-1185">Reference proteome</keyword>
<organism evidence="8 9">
    <name type="scientific">Panicum miliaceum</name>
    <name type="common">Proso millet</name>
    <name type="synonym">Broomcorn millet</name>
    <dbReference type="NCBI Taxonomy" id="4540"/>
    <lineage>
        <taxon>Eukaryota</taxon>
        <taxon>Viridiplantae</taxon>
        <taxon>Streptophyta</taxon>
        <taxon>Embryophyta</taxon>
        <taxon>Tracheophyta</taxon>
        <taxon>Spermatophyta</taxon>
        <taxon>Magnoliopsida</taxon>
        <taxon>Liliopsida</taxon>
        <taxon>Poales</taxon>
        <taxon>Poaceae</taxon>
        <taxon>PACMAD clade</taxon>
        <taxon>Panicoideae</taxon>
        <taxon>Panicodae</taxon>
        <taxon>Paniceae</taxon>
        <taxon>Panicinae</taxon>
        <taxon>Panicum</taxon>
        <taxon>Panicum sect. Panicum</taxon>
    </lineage>
</organism>
<comment type="caution">
    <text evidence="8">The sequence shown here is derived from an EMBL/GenBank/DDBJ whole genome shotgun (WGS) entry which is preliminary data.</text>
</comment>
<sequence length="594" mass="66136">MLGIEPLELHFTAELHKKISHPVQLINDTDDYVAIGISLGEKNIAFGVPRTTSRLPLRMLPSKDIIPPRSSSSVTITLEALKKPLQEEQCITELCLQSARVEKGLTAKDITSDMFMEEQDKVVAVVNLTVSVRAPKHVLIVKPLELCYWPIEPKKLLPCSVQLTNKTDDFVAFMFTYCPKASMDWFNEQMGVHVVVLDIMFAEPSQHPQAPSSVHHPIYDDVEQDSEDGELELTGDWAALRLEETHIAAHHCSLLVSTPAAQTTSKADKKKIIKISDEKRIKTTGVKLRQGMGWKLDQLLQLTGFAVHLRSCLQIGAEEIDSRKLDLPHEQEEQTTRGWMDPRFQQSTRGNWERSTAASRQEKKLRWCAEARKEAPVQSGGTRAGGVRRRETLTALPPLTALLCLLAEPTGESSQHGRVKATDEAIGKLPARIQAMDAAELQRLKAKTSPLSIETELLHIYPAELRFTSKEVAEYISLINKTDNDVIYVIAGECGIVNGGYKGVVPPQCTSAVLVFSEANPSGVMGGMIRIMTISESHCHCDTDLDNYFNYYYKHEELMNKVRAEGGKAHEALLECVLHAPRLESVATNQHEVA</sequence>
<keyword evidence="5" id="KW-0472">Membrane</keyword>
<dbReference type="GO" id="GO:0090158">
    <property type="term" value="P:endoplasmic reticulum membrane organization"/>
    <property type="evidence" value="ECO:0007669"/>
    <property type="project" value="TreeGrafter"/>
</dbReference>
<evidence type="ECO:0000313" key="8">
    <source>
        <dbReference type="EMBL" id="RLN35478.1"/>
    </source>
</evidence>
<proteinExistence type="inferred from homology"/>